<comment type="caution">
    <text evidence="2">The sequence shown here is derived from an EMBL/GenBank/DDBJ whole genome shotgun (WGS) entry which is preliminary data.</text>
</comment>
<gene>
    <name evidence="2" type="ORF">UV61_C0008G0143</name>
</gene>
<keyword evidence="1" id="KW-1133">Transmembrane helix</keyword>
<keyword evidence="1" id="KW-0812">Transmembrane</keyword>
<organism evidence="2 3">
    <name type="scientific">Candidatus Gottesmanbacteria bacterium GW2011_GWB1_43_11</name>
    <dbReference type="NCBI Taxonomy" id="1618446"/>
    <lineage>
        <taxon>Bacteria</taxon>
        <taxon>Candidatus Gottesmaniibacteriota</taxon>
    </lineage>
</organism>
<feature type="transmembrane region" description="Helical" evidence="1">
    <location>
        <begin position="44"/>
        <end position="62"/>
    </location>
</feature>
<evidence type="ECO:0000313" key="3">
    <source>
        <dbReference type="Proteomes" id="UP000034050"/>
    </source>
</evidence>
<name>A0A0G1CLR6_9BACT</name>
<protein>
    <submittedName>
        <fullName evidence="2">Uncharacterized protein</fullName>
    </submittedName>
</protein>
<dbReference type="EMBL" id="LCFD01000008">
    <property type="protein sequence ID" value="KKS86690.1"/>
    <property type="molecule type" value="Genomic_DNA"/>
</dbReference>
<sequence length="66" mass="7345">MDKINRQIMKYFGKHPSFNSLVHLLGGIGIGFLLTYPVAGNHPVRWGLAFLGLSVLGHVWALQQTK</sequence>
<feature type="transmembrane region" description="Helical" evidence="1">
    <location>
        <begin position="21"/>
        <end position="38"/>
    </location>
</feature>
<dbReference type="Proteomes" id="UP000034050">
    <property type="component" value="Unassembled WGS sequence"/>
</dbReference>
<dbReference type="STRING" id="1618446.UV61_C0008G0143"/>
<keyword evidence="1" id="KW-0472">Membrane</keyword>
<proteinExistence type="predicted"/>
<dbReference type="AlphaFoldDB" id="A0A0G1CLR6"/>
<evidence type="ECO:0000313" key="2">
    <source>
        <dbReference type="EMBL" id="KKS86690.1"/>
    </source>
</evidence>
<evidence type="ECO:0000256" key="1">
    <source>
        <dbReference type="SAM" id="Phobius"/>
    </source>
</evidence>
<accession>A0A0G1CLR6</accession>
<reference evidence="2 3" key="1">
    <citation type="journal article" date="2015" name="Nature">
        <title>rRNA introns, odd ribosomes, and small enigmatic genomes across a large radiation of phyla.</title>
        <authorList>
            <person name="Brown C.T."/>
            <person name="Hug L.A."/>
            <person name="Thomas B.C."/>
            <person name="Sharon I."/>
            <person name="Castelle C.J."/>
            <person name="Singh A."/>
            <person name="Wilkins M.J."/>
            <person name="Williams K.H."/>
            <person name="Banfield J.F."/>
        </authorList>
    </citation>
    <scope>NUCLEOTIDE SEQUENCE [LARGE SCALE GENOMIC DNA]</scope>
</reference>